<dbReference type="RefSeq" id="WP_079257507.1">
    <property type="nucleotide sequence ID" value="NZ_CP019458.1"/>
</dbReference>
<name>A0ABM6HCJ2_9ACTN</name>
<dbReference type="Proteomes" id="UP000187851">
    <property type="component" value="Chromosome"/>
</dbReference>
<evidence type="ECO:0000313" key="3">
    <source>
        <dbReference type="Proteomes" id="UP000187851"/>
    </source>
</evidence>
<dbReference type="InterPro" id="IPR058712">
    <property type="entry name" value="SRA_ScoMcrA"/>
</dbReference>
<gene>
    <name evidence="2" type="ORF">BV401_15585</name>
</gene>
<feature type="domain" description="ScoMcrA-like SRA" evidence="1">
    <location>
        <begin position="14"/>
        <end position="155"/>
    </location>
</feature>
<proteinExistence type="predicted"/>
<organism evidence="2 3">
    <name type="scientific">Streptomyces autolyticus</name>
    <dbReference type="NCBI Taxonomy" id="75293"/>
    <lineage>
        <taxon>Bacteria</taxon>
        <taxon>Bacillati</taxon>
        <taxon>Actinomycetota</taxon>
        <taxon>Actinomycetes</taxon>
        <taxon>Kitasatosporales</taxon>
        <taxon>Streptomycetaceae</taxon>
        <taxon>Streptomyces</taxon>
    </lineage>
</organism>
<reference evidence="2 3" key="1">
    <citation type="journal article" date="2017" name="J. Biotechnol.">
        <title>The complete genome sequence of Streptomyces autolyticus CGMCC 0516, the producer of geldanamycin, autolytimycin, reblastatin and elaiophylin.</title>
        <authorList>
            <person name="Yin M."/>
            <person name="Jiang M."/>
            <person name="Ren Z."/>
            <person name="Dong Y."/>
            <person name="Lu T."/>
        </authorList>
    </citation>
    <scope>NUCLEOTIDE SEQUENCE [LARGE SCALE GENOMIC DNA]</scope>
    <source>
        <strain evidence="2 3">CGMCC0516</strain>
    </source>
</reference>
<dbReference type="EMBL" id="CP019458">
    <property type="protein sequence ID" value="AQA11687.1"/>
    <property type="molecule type" value="Genomic_DNA"/>
</dbReference>
<dbReference type="Pfam" id="PF26348">
    <property type="entry name" value="SRA_ScoMcrA"/>
    <property type="match status" value="1"/>
</dbReference>
<protein>
    <recommendedName>
        <fullName evidence="1">ScoMcrA-like SRA domain-containing protein</fullName>
    </recommendedName>
</protein>
<evidence type="ECO:0000313" key="2">
    <source>
        <dbReference type="EMBL" id="AQA11687.1"/>
    </source>
</evidence>
<sequence length="305" mass="33703">MGVGAATTDELKLGEVVTRRELHARFGGTPQGGISPSTRSQMVMAFVTERPNPDDFTGWGDDGVFHFAGAGMHGDQEMTRGNLALLRHKEQERAVHLFHQLRRHSDKPGRLYRHLGRFEVDPEQPYYVADAPDANGFMRTVIVFRLRPVGATVPDGPRLPVTPPTETRITRALDFRLTSVRRQPQETAGDIVKRLTAEYASHLNGLGREVVSAQVRVKGETSVTRVDLLDVTGNRLIEVKHSAARQAVRTAIGALMDYRRFFDPTPTLALLVPAAPRADLLDLCASLCIEVVWPNPEGGFTSTHD</sequence>
<accession>A0ABM6HCJ2</accession>
<evidence type="ECO:0000259" key="1">
    <source>
        <dbReference type="Pfam" id="PF26348"/>
    </source>
</evidence>
<keyword evidence="3" id="KW-1185">Reference proteome</keyword>